<feature type="domain" description="Dual specificity/tyrosine protein phosphatase N-terminal" evidence="1">
    <location>
        <begin position="9"/>
        <end position="78"/>
    </location>
</feature>
<proteinExistence type="predicted"/>
<dbReference type="InterPro" id="IPR029021">
    <property type="entry name" value="Prot-tyrosine_phosphatase-like"/>
</dbReference>
<reference evidence="2" key="1">
    <citation type="submission" date="2021-04" db="EMBL/GenBank/DDBJ databases">
        <authorList>
            <consortium name="Wellcome Sanger Institute Data Sharing"/>
        </authorList>
    </citation>
    <scope>NUCLEOTIDE SEQUENCE [LARGE SCALE GENOMIC DNA]</scope>
</reference>
<reference evidence="2" key="3">
    <citation type="submission" date="2025-09" db="UniProtKB">
        <authorList>
            <consortium name="Ensembl"/>
        </authorList>
    </citation>
    <scope>IDENTIFICATION</scope>
</reference>
<accession>A0A665TRN2</accession>
<keyword evidence="3" id="KW-1185">Reference proteome</keyword>
<dbReference type="Ensembl" id="ENSENLT00000011388.1">
    <property type="protein sequence ID" value="ENSENLP00000010898.1"/>
    <property type="gene ID" value="ENSENLG00000005271.1"/>
</dbReference>
<sequence>MIWMPLNSDTTNTLMLSQQSLCCSFFADFGPLNLAMLYRYCCKLKKKLKSFTMSRKKLVHYTSYDQKKRANAAVLIDSLSHCVCVCMLGGIYRDAAVGNCSFNLTVLDCLQAVHKALQHSFLDFESFDVEEYEHYEVSKSELFGQRIFIGQSQTIIN</sequence>
<evidence type="ECO:0000313" key="2">
    <source>
        <dbReference type="Ensembl" id="ENSENLP00000010898.1"/>
    </source>
</evidence>
<dbReference type="Pfam" id="PF14671">
    <property type="entry name" value="DSPn"/>
    <property type="match status" value="1"/>
</dbReference>
<dbReference type="CDD" id="cd17657">
    <property type="entry name" value="CDC14_N"/>
    <property type="match status" value="1"/>
</dbReference>
<dbReference type="Gene3D" id="3.90.190.10">
    <property type="entry name" value="Protein tyrosine phosphatase superfamily"/>
    <property type="match status" value="2"/>
</dbReference>
<protein>
    <recommendedName>
        <fullName evidence="1">Dual specificity/tyrosine protein phosphatase N-terminal domain-containing protein</fullName>
    </recommendedName>
</protein>
<organism evidence="2 3">
    <name type="scientific">Echeneis naucrates</name>
    <name type="common">Live sharksucker</name>
    <dbReference type="NCBI Taxonomy" id="173247"/>
    <lineage>
        <taxon>Eukaryota</taxon>
        <taxon>Metazoa</taxon>
        <taxon>Chordata</taxon>
        <taxon>Craniata</taxon>
        <taxon>Vertebrata</taxon>
        <taxon>Euteleostomi</taxon>
        <taxon>Actinopterygii</taxon>
        <taxon>Neopterygii</taxon>
        <taxon>Teleostei</taxon>
        <taxon>Neoteleostei</taxon>
        <taxon>Acanthomorphata</taxon>
        <taxon>Carangaria</taxon>
        <taxon>Carangiformes</taxon>
        <taxon>Echeneidae</taxon>
        <taxon>Echeneis</taxon>
    </lineage>
</organism>
<reference evidence="2" key="2">
    <citation type="submission" date="2025-08" db="UniProtKB">
        <authorList>
            <consortium name="Ensembl"/>
        </authorList>
    </citation>
    <scope>IDENTIFICATION</scope>
</reference>
<name>A0A665TRN2_ECHNA</name>
<evidence type="ECO:0000313" key="3">
    <source>
        <dbReference type="Proteomes" id="UP000472264"/>
    </source>
</evidence>
<dbReference type="AlphaFoldDB" id="A0A665TRN2"/>
<dbReference type="InterPro" id="IPR029260">
    <property type="entry name" value="DSPn"/>
</dbReference>
<evidence type="ECO:0000259" key="1">
    <source>
        <dbReference type="Pfam" id="PF14671"/>
    </source>
</evidence>
<dbReference type="SUPFAM" id="SSF52799">
    <property type="entry name" value="(Phosphotyrosine protein) phosphatases II"/>
    <property type="match status" value="1"/>
</dbReference>
<dbReference type="Proteomes" id="UP000472264">
    <property type="component" value="Chromosome 17"/>
</dbReference>